<keyword evidence="3" id="KW-1185">Reference proteome</keyword>
<dbReference type="Proteomes" id="UP000244904">
    <property type="component" value="Unassembled WGS sequence"/>
</dbReference>
<evidence type="ECO:0000313" key="3">
    <source>
        <dbReference type="Proteomes" id="UP000244904"/>
    </source>
</evidence>
<accession>A0A2R8AQY3</accession>
<reference evidence="3" key="1">
    <citation type="submission" date="2018-03" db="EMBL/GenBank/DDBJ databases">
        <authorList>
            <person name="Rodrigo-Torres L."/>
            <person name="Arahal R. D."/>
            <person name="Lucena T."/>
        </authorList>
    </citation>
    <scope>NUCLEOTIDE SEQUENCE [LARGE SCALE GENOMIC DNA]</scope>
    <source>
        <strain evidence="3">CECT 8871</strain>
    </source>
</reference>
<name>A0A2R8AQY3_9RHOB</name>
<feature type="compositionally biased region" description="Basic and acidic residues" evidence="1">
    <location>
        <begin position="428"/>
        <end position="437"/>
    </location>
</feature>
<evidence type="ECO:0000256" key="1">
    <source>
        <dbReference type="SAM" id="MobiDB-lite"/>
    </source>
</evidence>
<protein>
    <submittedName>
        <fullName evidence="2">Uncharacterized protein</fullName>
    </submittedName>
</protein>
<proteinExistence type="predicted"/>
<gene>
    <name evidence="2" type="ORF">PRI8871_00837</name>
</gene>
<dbReference type="EMBL" id="OMOJ01000001">
    <property type="protein sequence ID" value="SPF78244.1"/>
    <property type="molecule type" value="Genomic_DNA"/>
</dbReference>
<feature type="region of interest" description="Disordered" evidence="1">
    <location>
        <begin position="412"/>
        <end position="437"/>
    </location>
</feature>
<sequence>MFLKSDTTESPDTFGLTGETAMAVLGIAELMLNGLLRDVSLLSVGKSTRLANSGGAKLADLIEEYRRFVEDLAERHMDDPDFASQIMTLRGRASSLIRRYEKVAALSAQDPSIGGLEARIDAVSFARRMAAVPRGDRSLFDWGHWAQRAYGMDVSASGGRKSAQPCCAQDWVRHLLGQAPERPFVELALRCLSQKVPVATDLGVALTPGRVMQAVMDGARTATFRARRVAANPKSLPRPGELATLLTLVPSGQSQIVAPHLPFLPEACATIRDGLPKLLDAVDAYNRAVGDCGVALYSREGDLQRGWSPFEIEQIAMMPRRTGEMLQPFRDDTTIHAASAAAGARVVAALFAPDATVEIAAGADRPAVPVREVTEALLAAVRMAHSVEGRFYPYEVEADIRQGQRTAQEILEGLSNDSQGNGRHPRDRRTADNKKIA</sequence>
<organism evidence="2 3">
    <name type="scientific">Pseudoprimorskyibacter insulae</name>
    <dbReference type="NCBI Taxonomy" id="1695997"/>
    <lineage>
        <taxon>Bacteria</taxon>
        <taxon>Pseudomonadati</taxon>
        <taxon>Pseudomonadota</taxon>
        <taxon>Alphaproteobacteria</taxon>
        <taxon>Rhodobacterales</taxon>
        <taxon>Paracoccaceae</taxon>
        <taxon>Pseudoprimorskyibacter</taxon>
    </lineage>
</organism>
<evidence type="ECO:0000313" key="2">
    <source>
        <dbReference type="EMBL" id="SPF78244.1"/>
    </source>
</evidence>
<dbReference type="AlphaFoldDB" id="A0A2R8AQY3"/>